<feature type="domain" description="Dienelactone hydrolase" evidence="1">
    <location>
        <begin position="104"/>
        <end position="314"/>
    </location>
</feature>
<dbReference type="EMBL" id="OZ037954">
    <property type="protein sequence ID" value="CAL1699075.1"/>
    <property type="molecule type" value="Genomic_DNA"/>
</dbReference>
<evidence type="ECO:0000259" key="1">
    <source>
        <dbReference type="Pfam" id="PF01738"/>
    </source>
</evidence>
<reference evidence="3" key="1">
    <citation type="submission" date="2024-04" db="EMBL/GenBank/DDBJ databases">
        <authorList>
            <person name="Shaw F."/>
            <person name="Minotto A."/>
        </authorList>
    </citation>
    <scope>NUCLEOTIDE SEQUENCE [LARGE SCALE GENOMIC DNA]</scope>
</reference>
<dbReference type="InterPro" id="IPR002925">
    <property type="entry name" value="Dienelactn_hydro"/>
</dbReference>
<dbReference type="Proteomes" id="UP001497453">
    <property type="component" value="Chromosome 11"/>
</dbReference>
<dbReference type="InterPro" id="IPR029058">
    <property type="entry name" value="AB_hydrolase_fold"/>
</dbReference>
<gene>
    <name evidence="2" type="ORF">GFSPODELE1_LOCUS2486</name>
</gene>
<proteinExistence type="predicted"/>
<evidence type="ECO:0000313" key="2">
    <source>
        <dbReference type="EMBL" id="CAL1699075.1"/>
    </source>
</evidence>
<protein>
    <recommendedName>
        <fullName evidence="1">Dienelactone hydrolase domain-containing protein</fullName>
    </recommendedName>
</protein>
<dbReference type="Pfam" id="PF01738">
    <property type="entry name" value="DLH"/>
    <property type="match status" value="1"/>
</dbReference>
<name>A0ABP1CTS4_9APHY</name>
<sequence length="323" mass="36671">MTSHLLHLCVRISVYCKHFGLSAQEIREQKVTKVRGIPTCMPEILRFPRRVPPSNLKYPRNFASLSRQHLVQIMACNDCVSGMVHKGTPKGNEITVASLPTYVTGDEKGSRIVIFGPDIFGWRFVNTRLLADEYASKGFLVFLPDLFDGRDLPQWTLSVRDPVLESPTLFQRIARPFALSVLVPFVLRNSHETQISKFTALVNLLRNDHPGAKFGMVGFCWGGRYAIVLNSLFYATVTAHPSLVKYPEELEGISKPISFALAEDDHNYDAMRGKDTERRLKEKGLTEFEVVVYKGVRHGWTLRGNMEDEQKRQARDQAFMQAV</sequence>
<dbReference type="PANTHER" id="PTHR17630:SF44">
    <property type="entry name" value="PROTEIN AIM2"/>
    <property type="match status" value="1"/>
</dbReference>
<dbReference type="SUPFAM" id="SSF53474">
    <property type="entry name" value="alpha/beta-Hydrolases"/>
    <property type="match status" value="1"/>
</dbReference>
<evidence type="ECO:0000313" key="3">
    <source>
        <dbReference type="Proteomes" id="UP001497453"/>
    </source>
</evidence>
<dbReference type="Gene3D" id="3.40.50.1820">
    <property type="entry name" value="alpha/beta hydrolase"/>
    <property type="match status" value="1"/>
</dbReference>
<dbReference type="PANTHER" id="PTHR17630">
    <property type="entry name" value="DIENELACTONE HYDROLASE"/>
    <property type="match status" value="1"/>
</dbReference>
<organism evidence="2 3">
    <name type="scientific">Somion occarium</name>
    <dbReference type="NCBI Taxonomy" id="3059160"/>
    <lineage>
        <taxon>Eukaryota</taxon>
        <taxon>Fungi</taxon>
        <taxon>Dikarya</taxon>
        <taxon>Basidiomycota</taxon>
        <taxon>Agaricomycotina</taxon>
        <taxon>Agaricomycetes</taxon>
        <taxon>Polyporales</taxon>
        <taxon>Cerrenaceae</taxon>
        <taxon>Somion</taxon>
    </lineage>
</organism>
<accession>A0ABP1CTS4</accession>
<keyword evidence="3" id="KW-1185">Reference proteome</keyword>